<accession>A0A090YUK7</accession>
<sequence length="171" mass="19957">MEHGEFEELFLKITYHRMCDMYWPKLKIALEGVEREILWREPYPAGNTLGGIVLHVCEHIARSCLRLQNLERQLKPGFENYFPANGQTAEELLALFEAQLDDWKLLMMKYLSREQALEQEQVHQLYHLAEHTGYHLGQVLDRVQAATGRKFAFTRNGLNEASLREKIDAKA</sequence>
<protein>
    <submittedName>
        <fullName evidence="1">DinB superfamily protein</fullName>
    </submittedName>
</protein>
<gene>
    <name evidence="1" type="ORF">DJ90_2161</name>
    <name evidence="2" type="ORF">GNQ08_17065</name>
</gene>
<reference evidence="2 4" key="2">
    <citation type="submission" date="2019-11" db="EMBL/GenBank/DDBJ databases">
        <title>Draft genome sequences of five Paenibacillus species of dairy origin.</title>
        <authorList>
            <person name="Olajide A.M."/>
            <person name="Chen S."/>
            <person name="Lapointe G."/>
        </authorList>
    </citation>
    <scope>NUCLEOTIDE SEQUENCE [LARGE SCALE GENOMIC DNA]</scope>
    <source>
        <strain evidence="2 4">3CT49</strain>
    </source>
</reference>
<evidence type="ECO:0000313" key="3">
    <source>
        <dbReference type="Proteomes" id="UP000029278"/>
    </source>
</evidence>
<comment type="caution">
    <text evidence="1">The sequence shown here is derived from an EMBL/GenBank/DDBJ whole genome shotgun (WGS) entry which is preliminary data.</text>
</comment>
<reference evidence="1 3" key="1">
    <citation type="submission" date="2014-04" db="EMBL/GenBank/DDBJ databases">
        <authorList>
            <person name="Bishop-Lilly K.A."/>
            <person name="Broomall S.M."/>
            <person name="Chain P.S."/>
            <person name="Chertkov O."/>
            <person name="Coyne S.R."/>
            <person name="Daligault H.E."/>
            <person name="Davenport K.W."/>
            <person name="Erkkila T."/>
            <person name="Frey K.G."/>
            <person name="Gibbons H.S."/>
            <person name="Gu W."/>
            <person name="Jaissle J."/>
            <person name="Johnson S.L."/>
            <person name="Koroleva G.I."/>
            <person name="Ladner J.T."/>
            <person name="Lo C.-C."/>
            <person name="Minogue T.D."/>
            <person name="Munk C."/>
            <person name="Palacios G.F."/>
            <person name="Redden C.L."/>
            <person name="Rosenzweig C.N."/>
            <person name="Scholz M.B."/>
            <person name="Teshima H."/>
            <person name="Xu Y."/>
        </authorList>
    </citation>
    <scope>NUCLEOTIDE SEQUENCE [LARGE SCALE GENOMIC DNA]</scope>
    <source>
        <strain evidence="1 3">8244</strain>
    </source>
</reference>
<dbReference type="GeneID" id="77007806"/>
<dbReference type="STRING" id="44252.DJ90_2161"/>
<evidence type="ECO:0000313" key="2">
    <source>
        <dbReference type="EMBL" id="MUG24101.1"/>
    </source>
</evidence>
<dbReference type="Proteomes" id="UP000029278">
    <property type="component" value="Unassembled WGS sequence"/>
</dbReference>
<dbReference type="EMBL" id="JMQA01000041">
    <property type="protein sequence ID" value="KFM95780.1"/>
    <property type="molecule type" value="Genomic_DNA"/>
</dbReference>
<dbReference type="HOGENOM" id="CLU_1727640_0_0_9"/>
<dbReference type="OrthoDB" id="893570at2"/>
<dbReference type="AlphaFoldDB" id="A0A090YUK7"/>
<dbReference type="Gene3D" id="1.20.120.450">
    <property type="entry name" value="dinb family like domain"/>
    <property type="match status" value="1"/>
</dbReference>
<proteinExistence type="predicted"/>
<evidence type="ECO:0000313" key="1">
    <source>
        <dbReference type="EMBL" id="KFM95780.1"/>
    </source>
</evidence>
<dbReference type="InterPro" id="IPR034660">
    <property type="entry name" value="DinB/YfiT-like"/>
</dbReference>
<dbReference type="SUPFAM" id="SSF109854">
    <property type="entry name" value="DinB/YfiT-like putative metalloenzymes"/>
    <property type="match status" value="1"/>
</dbReference>
<dbReference type="PATRIC" id="fig|44252.3.peg.5030"/>
<dbReference type="EMBL" id="WNZZ01000012">
    <property type="protein sequence ID" value="MUG24101.1"/>
    <property type="molecule type" value="Genomic_DNA"/>
</dbReference>
<organism evidence="1 3">
    <name type="scientific">Paenibacillus macerans</name>
    <name type="common">Bacillus macerans</name>
    <dbReference type="NCBI Taxonomy" id="44252"/>
    <lineage>
        <taxon>Bacteria</taxon>
        <taxon>Bacillati</taxon>
        <taxon>Bacillota</taxon>
        <taxon>Bacilli</taxon>
        <taxon>Bacillales</taxon>
        <taxon>Paenibacillaceae</taxon>
        <taxon>Paenibacillus</taxon>
    </lineage>
</organism>
<evidence type="ECO:0000313" key="4">
    <source>
        <dbReference type="Proteomes" id="UP000442469"/>
    </source>
</evidence>
<dbReference type="RefSeq" id="WP_051985506.1">
    <property type="nucleotide sequence ID" value="NZ_BGML01000008.1"/>
</dbReference>
<dbReference type="Proteomes" id="UP000442469">
    <property type="component" value="Unassembled WGS sequence"/>
</dbReference>
<keyword evidence="3" id="KW-1185">Reference proteome</keyword>
<name>A0A090YUK7_PAEMA</name>